<evidence type="ECO:0000256" key="2">
    <source>
        <dbReference type="ARBA" id="ARBA00019841"/>
    </source>
</evidence>
<reference evidence="9" key="1">
    <citation type="journal article" date="2020" name="Appl. Environ. Microbiol.">
        <title>Medium-Chain Fatty Acid Synthesis by 'Candidatus Weimeria bifida' gen. nov., sp. nov., and 'Candidatus Pseudoramibacter fermentans' sp. nov.</title>
        <authorList>
            <person name="Scarborough M.J."/>
            <person name="Myers K.S."/>
            <person name="Donohue T.J."/>
            <person name="Noguera D.R."/>
        </authorList>
    </citation>
    <scope>NUCLEOTIDE SEQUENCE</scope>
    <source>
        <strain evidence="9">EUB1.1</strain>
    </source>
</reference>
<evidence type="ECO:0000256" key="3">
    <source>
        <dbReference type="ARBA" id="ARBA00022722"/>
    </source>
</evidence>
<dbReference type="InterPro" id="IPR001667">
    <property type="entry name" value="DDH_dom"/>
</dbReference>
<accession>A0A6L5GRB0</accession>
<name>A0A6L5GRB0_9FIRM</name>
<dbReference type="InterPro" id="IPR041122">
    <property type="entry name" value="RecJ_OB"/>
</dbReference>
<dbReference type="InterPro" id="IPR003156">
    <property type="entry name" value="DHHA1_dom"/>
</dbReference>
<dbReference type="AlphaFoldDB" id="A0A6L5GRB0"/>
<dbReference type="GO" id="GO:0006310">
    <property type="term" value="P:DNA recombination"/>
    <property type="evidence" value="ECO:0007669"/>
    <property type="project" value="InterPro"/>
</dbReference>
<dbReference type="InterPro" id="IPR038763">
    <property type="entry name" value="DHH_sf"/>
</dbReference>
<dbReference type="GO" id="GO:0008409">
    <property type="term" value="F:5'-3' exonuclease activity"/>
    <property type="evidence" value="ECO:0007669"/>
    <property type="project" value="InterPro"/>
</dbReference>
<evidence type="ECO:0000259" key="8">
    <source>
        <dbReference type="Pfam" id="PF17768"/>
    </source>
</evidence>
<evidence type="ECO:0000259" key="7">
    <source>
        <dbReference type="Pfam" id="PF02272"/>
    </source>
</evidence>
<protein>
    <recommendedName>
        <fullName evidence="2">Single-stranded-DNA-specific exonuclease RecJ</fullName>
    </recommendedName>
</protein>
<dbReference type="Gene3D" id="3.90.1640.30">
    <property type="match status" value="1"/>
</dbReference>
<dbReference type="EMBL" id="VOGB01000004">
    <property type="protein sequence ID" value="MQM72757.1"/>
    <property type="molecule type" value="Genomic_DNA"/>
</dbReference>
<organism evidence="9 10">
    <name type="scientific">Candidatus Pseudoramibacter fermentans</name>
    <dbReference type="NCBI Taxonomy" id="2594427"/>
    <lineage>
        <taxon>Bacteria</taxon>
        <taxon>Bacillati</taxon>
        <taxon>Bacillota</taxon>
        <taxon>Clostridia</taxon>
        <taxon>Eubacteriales</taxon>
        <taxon>Eubacteriaceae</taxon>
        <taxon>Pseudoramibacter</taxon>
    </lineage>
</organism>
<feature type="domain" description="DDH" evidence="6">
    <location>
        <begin position="84"/>
        <end position="233"/>
    </location>
</feature>
<evidence type="ECO:0000313" key="10">
    <source>
        <dbReference type="Proteomes" id="UP000473648"/>
    </source>
</evidence>
<dbReference type="NCBIfam" id="TIGR00644">
    <property type="entry name" value="recJ"/>
    <property type="match status" value="1"/>
</dbReference>
<evidence type="ECO:0000256" key="4">
    <source>
        <dbReference type="ARBA" id="ARBA00022801"/>
    </source>
</evidence>
<dbReference type="InterPro" id="IPR051673">
    <property type="entry name" value="SSDNA_exonuclease_RecJ"/>
</dbReference>
<keyword evidence="10" id="KW-1185">Reference proteome</keyword>
<evidence type="ECO:0000256" key="1">
    <source>
        <dbReference type="ARBA" id="ARBA00005915"/>
    </source>
</evidence>
<dbReference type="PANTHER" id="PTHR30255:SF2">
    <property type="entry name" value="SINGLE-STRANDED-DNA-SPECIFIC EXONUCLEASE RECJ"/>
    <property type="match status" value="1"/>
</dbReference>
<dbReference type="GO" id="GO:0006281">
    <property type="term" value="P:DNA repair"/>
    <property type="evidence" value="ECO:0007669"/>
    <property type="project" value="InterPro"/>
</dbReference>
<proteinExistence type="inferred from homology"/>
<dbReference type="Pfam" id="PF02272">
    <property type="entry name" value="DHHA1"/>
    <property type="match status" value="1"/>
</dbReference>
<gene>
    <name evidence="9" type="primary">recJ</name>
    <name evidence="9" type="ORF">FRC53_04920</name>
</gene>
<keyword evidence="5 9" id="KW-0269">Exonuclease</keyword>
<evidence type="ECO:0000259" key="6">
    <source>
        <dbReference type="Pfam" id="PF01368"/>
    </source>
</evidence>
<dbReference type="Proteomes" id="UP000473648">
    <property type="component" value="Unassembled WGS sequence"/>
</dbReference>
<comment type="caution">
    <text evidence="9">The sequence shown here is derived from an EMBL/GenBank/DDBJ whole genome shotgun (WGS) entry which is preliminary data.</text>
</comment>
<dbReference type="PANTHER" id="PTHR30255">
    <property type="entry name" value="SINGLE-STRANDED-DNA-SPECIFIC EXONUCLEASE RECJ"/>
    <property type="match status" value="1"/>
</dbReference>
<dbReference type="GO" id="GO:0003676">
    <property type="term" value="F:nucleic acid binding"/>
    <property type="evidence" value="ECO:0007669"/>
    <property type="project" value="InterPro"/>
</dbReference>
<feature type="domain" description="RecJ OB" evidence="8">
    <location>
        <begin position="459"/>
        <end position="562"/>
    </location>
</feature>
<dbReference type="Gene3D" id="3.10.310.30">
    <property type="match status" value="1"/>
</dbReference>
<comment type="similarity">
    <text evidence="1">Belongs to the RecJ family.</text>
</comment>
<dbReference type="Pfam" id="PF01368">
    <property type="entry name" value="DHH"/>
    <property type="match status" value="1"/>
</dbReference>
<keyword evidence="3" id="KW-0540">Nuclease</keyword>
<evidence type="ECO:0000256" key="5">
    <source>
        <dbReference type="ARBA" id="ARBA00022839"/>
    </source>
</evidence>
<dbReference type="Pfam" id="PF17768">
    <property type="entry name" value="RecJ_OB"/>
    <property type="match status" value="1"/>
</dbReference>
<evidence type="ECO:0000313" key="9">
    <source>
        <dbReference type="EMBL" id="MQM72757.1"/>
    </source>
</evidence>
<dbReference type="InterPro" id="IPR004610">
    <property type="entry name" value="RecJ"/>
</dbReference>
<sequence>MQEIWCERIDSSQPELAAVIDEIAEECNIPRAVAKIAAARGCRNGMEAMAYLEPNVEDFHNPWDLPDMQKAVERILSAKENGEKVCVYGDYDVDGTTAVSILVDYFKSLGMDVMHKIPNRLIEGYGMNIEAVRKLIDCGVKLIVTVDNGIAAKDEIAYAAEHGVDVIVTDHHECQGELPKAVAVIDAKRPDSQYPFSELCGAGLAFKCVQALEEAQGQTRDLSNYLECAAMATVADIVPLQDENRLIVKMGIESINTDCKNAGIQALAQVSNVQEVTSGNIGFVLAPKINAAGRLGEADCVVDLYTKKEAVQVNQVAEFLKDENEKRQEIEAQIYNEAVQAIKLQKKYQEVFICAAGKNWHSGVIGIVASKIQEIWYHPVIVMGIDEDGIARGSCRSVEGINIFEALSGCSELFETYGGHEMAAGFSIKEENIPKLESFLKEWAKKNHSRINLIKKIYYDGDLSENDIDWELMDCISMCEPYGVKNPSPLFRLSHIHPEEVKTMGQDQAHLSFKDGDFRCIAFSQGKLASALLRDYDEGIDVLAVPKVNHFMGNDQIELMVKNILIPELFDHEKCWQYLKILKNASDAVIKELPIWQYDQKDILPNREETVWVYKMLKKYAENGVKFDALMDRNKTLNCFKLLAILEIFNEIDVVHSKLKKGIIYSKIPKEQQKKDIKKAELVIKLKRNIN</sequence>
<dbReference type="SUPFAM" id="SSF64182">
    <property type="entry name" value="DHH phosphoesterases"/>
    <property type="match status" value="1"/>
</dbReference>
<feature type="domain" description="DHHA1" evidence="7">
    <location>
        <begin position="352"/>
        <end position="446"/>
    </location>
</feature>
<keyword evidence="4" id="KW-0378">Hydrolase</keyword>